<gene>
    <name evidence="1" type="ORF">F889_00966</name>
</gene>
<comment type="caution">
    <text evidence="1">The sequence shown here is derived from an EMBL/GenBank/DDBJ whole genome shotgun (WGS) entry which is preliminary data.</text>
</comment>
<proteinExistence type="predicted"/>
<dbReference type="AlphaFoldDB" id="N9PP25"/>
<keyword evidence="2" id="KW-1185">Reference proteome</keyword>
<evidence type="ECO:0000313" key="2">
    <source>
        <dbReference type="Proteomes" id="UP000013009"/>
    </source>
</evidence>
<evidence type="ECO:0000313" key="1">
    <source>
        <dbReference type="EMBL" id="ENX35299.1"/>
    </source>
</evidence>
<accession>N9PP25</accession>
<organism evidence="1 2">
    <name type="scientific">Acinetobacter colistiniresistens</name>
    <dbReference type="NCBI Taxonomy" id="280145"/>
    <lineage>
        <taxon>Bacteria</taxon>
        <taxon>Pseudomonadati</taxon>
        <taxon>Pseudomonadota</taxon>
        <taxon>Gammaproteobacteria</taxon>
        <taxon>Moraxellales</taxon>
        <taxon>Moraxellaceae</taxon>
        <taxon>Acinetobacter</taxon>
    </lineage>
</organism>
<dbReference type="OrthoDB" id="6690954at2"/>
<dbReference type="HOGENOM" id="CLU_2044630_0_0_6"/>
<protein>
    <submittedName>
        <fullName evidence="1">Uncharacterized protein</fullName>
    </submittedName>
</protein>
<sequence length="122" mass="14398">MFMLLFIISCTVDAQNFKDDYVSLSEVYFKSIDDQIQFEYALRGKEKSSNEQLEAKQKECLVEKSKVNLHKLIIDRYSDYQGYMQEAAESIMEKNEFKFTQEEAQKNYSALKSELKKTQFPC</sequence>
<dbReference type="Proteomes" id="UP000013009">
    <property type="component" value="Unassembled WGS sequence"/>
</dbReference>
<name>N9PP25_9GAMM</name>
<dbReference type="PATRIC" id="fig|1217695.3.peg.939"/>
<reference evidence="1 2" key="1">
    <citation type="submission" date="2013-02" db="EMBL/GenBank/DDBJ databases">
        <title>The Genome Sequence of Acinetobacter sp. NIPH 1859.</title>
        <authorList>
            <consortium name="The Broad Institute Genome Sequencing Platform"/>
            <consortium name="The Broad Institute Genome Sequencing Center for Infectious Disease"/>
            <person name="Cerqueira G."/>
            <person name="Feldgarden M."/>
            <person name="Courvalin P."/>
            <person name="Perichon B."/>
            <person name="Grillot-Courvalin C."/>
            <person name="Clermont D."/>
            <person name="Rocha E."/>
            <person name="Yoon E.-J."/>
            <person name="Nemec A."/>
            <person name="Walker B."/>
            <person name="Young S.K."/>
            <person name="Zeng Q."/>
            <person name="Gargeya S."/>
            <person name="Fitzgerald M."/>
            <person name="Haas B."/>
            <person name="Abouelleil A."/>
            <person name="Alvarado L."/>
            <person name="Arachchi H.M."/>
            <person name="Berlin A.M."/>
            <person name="Chapman S.B."/>
            <person name="Dewar J."/>
            <person name="Goldberg J."/>
            <person name="Griggs A."/>
            <person name="Gujja S."/>
            <person name="Hansen M."/>
            <person name="Howarth C."/>
            <person name="Imamovic A."/>
            <person name="Larimer J."/>
            <person name="McCowan C."/>
            <person name="Murphy C."/>
            <person name="Neiman D."/>
            <person name="Pearson M."/>
            <person name="Priest M."/>
            <person name="Roberts A."/>
            <person name="Saif S."/>
            <person name="Shea T."/>
            <person name="Sisk P."/>
            <person name="Sykes S."/>
            <person name="Wortman J."/>
            <person name="Nusbaum C."/>
            <person name="Birren B."/>
        </authorList>
    </citation>
    <scope>NUCLEOTIDE SEQUENCE [LARGE SCALE GENOMIC DNA]</scope>
    <source>
        <strain evidence="1 2">NIPH 1859</strain>
    </source>
</reference>
<dbReference type="EMBL" id="APRZ01000011">
    <property type="protein sequence ID" value="ENX35299.1"/>
    <property type="molecule type" value="Genomic_DNA"/>
</dbReference>